<dbReference type="RefSeq" id="WP_008278628.1">
    <property type="nucleotide sequence ID" value="NZ_AAXW01000092.1"/>
</dbReference>
<evidence type="ECO:0000313" key="3">
    <source>
        <dbReference type="Proteomes" id="UP000003781"/>
    </source>
</evidence>
<keyword evidence="1" id="KW-0812">Transmembrane</keyword>
<proteinExistence type="predicted"/>
<keyword evidence="3" id="KW-1185">Reference proteome</keyword>
<reference evidence="2 3" key="1">
    <citation type="submission" date="2007-03" db="EMBL/GenBank/DDBJ databases">
        <authorList>
            <person name="Stal L."/>
            <person name="Ferriera S."/>
            <person name="Johnson J."/>
            <person name="Kravitz S."/>
            <person name="Beeson K."/>
            <person name="Sutton G."/>
            <person name="Rogers Y.-H."/>
            <person name="Friedman R."/>
            <person name="Frazier M."/>
            <person name="Venter J.C."/>
        </authorList>
    </citation>
    <scope>NUCLEOTIDE SEQUENCE [LARGE SCALE GENOMIC DNA]</scope>
    <source>
        <strain evidence="2 3">CCY0110</strain>
    </source>
</reference>
<dbReference type="Proteomes" id="UP000003781">
    <property type="component" value="Unassembled WGS sequence"/>
</dbReference>
<gene>
    <name evidence="2" type="ORF">CY0110_14525</name>
</gene>
<accession>A3IZ10</accession>
<dbReference type="AlphaFoldDB" id="A3IZ10"/>
<protein>
    <submittedName>
        <fullName evidence="2">Uncharacterized protein</fullName>
    </submittedName>
</protein>
<keyword evidence="1" id="KW-0472">Membrane</keyword>
<evidence type="ECO:0000256" key="1">
    <source>
        <dbReference type="SAM" id="Phobius"/>
    </source>
</evidence>
<organism evidence="2 3">
    <name type="scientific">Crocosphaera chwakensis CCY0110</name>
    <dbReference type="NCBI Taxonomy" id="391612"/>
    <lineage>
        <taxon>Bacteria</taxon>
        <taxon>Bacillati</taxon>
        <taxon>Cyanobacteriota</taxon>
        <taxon>Cyanophyceae</taxon>
        <taxon>Oscillatoriophycideae</taxon>
        <taxon>Chroococcales</taxon>
        <taxon>Aphanothecaceae</taxon>
        <taxon>Crocosphaera</taxon>
        <taxon>Crocosphaera chwakensis</taxon>
    </lineage>
</organism>
<evidence type="ECO:0000313" key="2">
    <source>
        <dbReference type="EMBL" id="EAZ88277.1"/>
    </source>
</evidence>
<comment type="caution">
    <text evidence="2">The sequence shown here is derived from an EMBL/GenBank/DDBJ whole genome shotgun (WGS) entry which is preliminary data.</text>
</comment>
<feature type="transmembrane region" description="Helical" evidence="1">
    <location>
        <begin position="32"/>
        <end position="49"/>
    </location>
</feature>
<sequence length="56" mass="6632">MLPVACFWMSFVIVTLSRFAIKEILGIEIDPLYGWLMIIGLTSSFNYYFQHRKKWG</sequence>
<keyword evidence="1" id="KW-1133">Transmembrane helix</keyword>
<name>A3IZ10_9CHRO</name>
<dbReference type="EMBL" id="AAXW01000092">
    <property type="protein sequence ID" value="EAZ88277.1"/>
    <property type="molecule type" value="Genomic_DNA"/>
</dbReference>